<dbReference type="Pfam" id="PF01590">
    <property type="entry name" value="GAF"/>
    <property type="match status" value="1"/>
</dbReference>
<dbReference type="SMART" id="SM00387">
    <property type="entry name" value="HATPase_c"/>
    <property type="match status" value="1"/>
</dbReference>
<evidence type="ECO:0000256" key="8">
    <source>
        <dbReference type="ARBA" id="ARBA00022777"/>
    </source>
</evidence>
<feature type="transmembrane region" description="Helical" evidence="13">
    <location>
        <begin position="27"/>
        <end position="48"/>
    </location>
</feature>
<dbReference type="SMART" id="SM00065">
    <property type="entry name" value="GAF"/>
    <property type="match status" value="1"/>
</dbReference>
<dbReference type="InterPro" id="IPR029016">
    <property type="entry name" value="GAF-like_dom_sf"/>
</dbReference>
<evidence type="ECO:0000256" key="11">
    <source>
        <dbReference type="ARBA" id="ARBA00023012"/>
    </source>
</evidence>
<keyword evidence="5 16" id="KW-0808">Transferase</keyword>
<dbReference type="GO" id="GO:0000155">
    <property type="term" value="F:phosphorelay sensor kinase activity"/>
    <property type="evidence" value="ECO:0007669"/>
    <property type="project" value="InterPro"/>
</dbReference>
<accession>A0A231H374</accession>
<dbReference type="Proteomes" id="UP000215506">
    <property type="component" value="Unassembled WGS sequence"/>
</dbReference>
<feature type="transmembrane region" description="Helical" evidence="13">
    <location>
        <begin position="106"/>
        <end position="126"/>
    </location>
</feature>
<keyword evidence="10 13" id="KW-1133">Transmembrane helix</keyword>
<evidence type="ECO:0000256" key="10">
    <source>
        <dbReference type="ARBA" id="ARBA00022989"/>
    </source>
</evidence>
<dbReference type="Gene3D" id="3.30.565.10">
    <property type="entry name" value="Histidine kinase-like ATPase, C-terminal domain"/>
    <property type="match status" value="1"/>
</dbReference>
<dbReference type="GO" id="GO:0016020">
    <property type="term" value="C:membrane"/>
    <property type="evidence" value="ECO:0007669"/>
    <property type="project" value="UniProtKB-SubCell"/>
</dbReference>
<keyword evidence="7" id="KW-0547">Nucleotide-binding</keyword>
<keyword evidence="9" id="KW-0067">ATP-binding</keyword>
<evidence type="ECO:0000256" key="4">
    <source>
        <dbReference type="ARBA" id="ARBA00022553"/>
    </source>
</evidence>
<feature type="domain" description="Histidine kinase/HSP90-like ATPase" evidence="15">
    <location>
        <begin position="423"/>
        <end position="513"/>
    </location>
</feature>
<dbReference type="InterPro" id="IPR025201">
    <property type="entry name" value="KdpD_TM"/>
</dbReference>
<evidence type="ECO:0000256" key="1">
    <source>
        <dbReference type="ARBA" id="ARBA00000085"/>
    </source>
</evidence>
<dbReference type="Gene3D" id="3.30.450.40">
    <property type="match status" value="1"/>
</dbReference>
<evidence type="ECO:0000256" key="6">
    <source>
        <dbReference type="ARBA" id="ARBA00022692"/>
    </source>
</evidence>
<dbReference type="EMBL" id="NGAF01000010">
    <property type="protein sequence ID" value="OXR43277.1"/>
    <property type="molecule type" value="Genomic_DNA"/>
</dbReference>
<evidence type="ECO:0000256" key="3">
    <source>
        <dbReference type="ARBA" id="ARBA00012438"/>
    </source>
</evidence>
<reference evidence="16 17" key="1">
    <citation type="submission" date="2017-07" db="EMBL/GenBank/DDBJ databases">
        <title>First draft Genome Sequence of Nocardia cerradoensis isolated from human infection.</title>
        <authorList>
            <person name="Carrasco G."/>
        </authorList>
    </citation>
    <scope>NUCLEOTIDE SEQUENCE [LARGE SCALE GENOMIC DNA]</scope>
    <source>
        <strain evidence="16 17">CNM20130759</strain>
    </source>
</reference>
<dbReference type="Gene3D" id="1.20.120.620">
    <property type="entry name" value="Backbone structure of the membrane domain of e. Coli histidine kinase receptor kdpd"/>
    <property type="match status" value="1"/>
</dbReference>
<dbReference type="SUPFAM" id="SSF55874">
    <property type="entry name" value="ATPase domain of HSP90 chaperone/DNA topoisomerase II/histidine kinase"/>
    <property type="match status" value="1"/>
</dbReference>
<comment type="caution">
    <text evidence="16">The sequence shown here is derived from an EMBL/GenBank/DDBJ whole genome shotgun (WGS) entry which is preliminary data.</text>
</comment>
<evidence type="ECO:0000256" key="13">
    <source>
        <dbReference type="SAM" id="Phobius"/>
    </source>
</evidence>
<dbReference type="GO" id="GO:0046983">
    <property type="term" value="F:protein dimerization activity"/>
    <property type="evidence" value="ECO:0007669"/>
    <property type="project" value="InterPro"/>
</dbReference>
<dbReference type="PANTHER" id="PTHR24421:SF10">
    <property type="entry name" value="NITRATE_NITRITE SENSOR PROTEIN NARQ"/>
    <property type="match status" value="1"/>
</dbReference>
<evidence type="ECO:0000256" key="12">
    <source>
        <dbReference type="ARBA" id="ARBA00023136"/>
    </source>
</evidence>
<dbReference type="InterPro" id="IPR038318">
    <property type="entry name" value="KdpD_sf"/>
</dbReference>
<dbReference type="InterPro" id="IPR050482">
    <property type="entry name" value="Sensor_HK_TwoCompSys"/>
</dbReference>
<dbReference type="InterPro" id="IPR011712">
    <property type="entry name" value="Sig_transdc_His_kin_sub3_dim/P"/>
</dbReference>
<dbReference type="GO" id="GO:0005524">
    <property type="term" value="F:ATP binding"/>
    <property type="evidence" value="ECO:0007669"/>
    <property type="project" value="UniProtKB-KW"/>
</dbReference>
<evidence type="ECO:0000259" key="15">
    <source>
        <dbReference type="SMART" id="SM00387"/>
    </source>
</evidence>
<dbReference type="Pfam" id="PF07730">
    <property type="entry name" value="HisKA_3"/>
    <property type="match status" value="1"/>
</dbReference>
<evidence type="ECO:0000256" key="5">
    <source>
        <dbReference type="ARBA" id="ARBA00022679"/>
    </source>
</evidence>
<comment type="catalytic activity">
    <reaction evidence="1">
        <text>ATP + protein L-histidine = ADP + protein N-phospho-L-histidine.</text>
        <dbReference type="EC" id="2.7.13.3"/>
    </reaction>
</comment>
<evidence type="ECO:0000313" key="16">
    <source>
        <dbReference type="EMBL" id="OXR43277.1"/>
    </source>
</evidence>
<sequence length="514" mass="53885">MIPKPSHGRGWRFRRLSLSMRPAPPSLSLGLTVAALVIAAETVVVLGLERIAPGNSFGVLYLLGVLMISTVWGLGPAVITSVVSAIGFDYFRHWPTESGPVAPQNAITVAVFLIVAVSANTLAALARSHAAEADRRRREADRVARQQAALRRVATLVARGATSSEVFSAVARESARCLGVFNATLLRFQPDGSAVLVAARDEPELPRMPVGMRFTLEGDNVAAMVLHSGTTARMDSHDRAAGSAAALIRFYGLHAGVGAPIVVDGHVWGAIVAGTTGREPLPPDTEQRLAEFADLVATAIANSEAHAELTASRARIVVAADQARRRFERDLHDGAQQRLVSLGLALQTARTAVPSELDTLKTELSQIVRGLVDVSEDLRAISRGIHPAILSNGGLGPALKALARRSAVPVDLAVDIDRSMPESTEVAAYYVAAEALTNAVKHAQASEVTLCATMNDGGLCLRIHDDGVGGADPGKGSGLTGLTDRIEALGGHLHITSHIGHGTTLTAAIPVPAE</sequence>
<dbReference type="InterPro" id="IPR003018">
    <property type="entry name" value="GAF"/>
</dbReference>
<dbReference type="InterPro" id="IPR036890">
    <property type="entry name" value="HATPase_C_sf"/>
</dbReference>
<evidence type="ECO:0000259" key="14">
    <source>
        <dbReference type="SMART" id="SM00065"/>
    </source>
</evidence>
<organism evidence="16 17">
    <name type="scientific">Nocardia cerradoensis</name>
    <dbReference type="NCBI Taxonomy" id="85688"/>
    <lineage>
        <taxon>Bacteria</taxon>
        <taxon>Bacillati</taxon>
        <taxon>Actinomycetota</taxon>
        <taxon>Actinomycetes</taxon>
        <taxon>Mycobacteriales</taxon>
        <taxon>Nocardiaceae</taxon>
        <taxon>Nocardia</taxon>
    </lineage>
</organism>
<keyword evidence="12 13" id="KW-0472">Membrane</keyword>
<feature type="domain" description="GAF" evidence="14">
    <location>
        <begin position="162"/>
        <end position="310"/>
    </location>
</feature>
<dbReference type="RefSeq" id="WP_094026536.1">
    <property type="nucleotide sequence ID" value="NZ_NGAF01000010.1"/>
</dbReference>
<evidence type="ECO:0000256" key="2">
    <source>
        <dbReference type="ARBA" id="ARBA00004141"/>
    </source>
</evidence>
<name>A0A231H374_9NOCA</name>
<dbReference type="Pfam" id="PF02518">
    <property type="entry name" value="HATPase_c"/>
    <property type="match status" value="1"/>
</dbReference>
<keyword evidence="8 16" id="KW-0418">Kinase</keyword>
<dbReference type="PANTHER" id="PTHR24421">
    <property type="entry name" value="NITRATE/NITRITE SENSOR PROTEIN NARX-RELATED"/>
    <property type="match status" value="1"/>
</dbReference>
<dbReference type="SUPFAM" id="SSF55781">
    <property type="entry name" value="GAF domain-like"/>
    <property type="match status" value="1"/>
</dbReference>
<proteinExistence type="predicted"/>
<dbReference type="Gene3D" id="1.20.5.1930">
    <property type="match status" value="1"/>
</dbReference>
<comment type="subcellular location">
    <subcellularLocation>
        <location evidence="2">Membrane</location>
        <topology evidence="2">Multi-pass membrane protein</topology>
    </subcellularLocation>
</comment>
<dbReference type="CDD" id="cd16917">
    <property type="entry name" value="HATPase_UhpB-NarQ-NarX-like"/>
    <property type="match status" value="1"/>
</dbReference>
<dbReference type="Pfam" id="PF13493">
    <property type="entry name" value="DUF4118"/>
    <property type="match status" value="1"/>
</dbReference>
<dbReference type="AlphaFoldDB" id="A0A231H374"/>
<keyword evidence="11" id="KW-0902">Two-component regulatory system</keyword>
<dbReference type="EC" id="2.7.13.3" evidence="3"/>
<dbReference type="InterPro" id="IPR003594">
    <property type="entry name" value="HATPase_dom"/>
</dbReference>
<evidence type="ECO:0000256" key="7">
    <source>
        <dbReference type="ARBA" id="ARBA00022741"/>
    </source>
</evidence>
<keyword evidence="6 13" id="KW-0812">Transmembrane</keyword>
<feature type="transmembrane region" description="Helical" evidence="13">
    <location>
        <begin position="60"/>
        <end position="86"/>
    </location>
</feature>
<keyword evidence="4" id="KW-0597">Phosphoprotein</keyword>
<gene>
    <name evidence="16" type="primary">nreB</name>
    <name evidence="16" type="ORF">B7C42_04699</name>
</gene>
<evidence type="ECO:0000256" key="9">
    <source>
        <dbReference type="ARBA" id="ARBA00022840"/>
    </source>
</evidence>
<keyword evidence="17" id="KW-1185">Reference proteome</keyword>
<evidence type="ECO:0000313" key="17">
    <source>
        <dbReference type="Proteomes" id="UP000215506"/>
    </source>
</evidence>
<protein>
    <recommendedName>
        <fullName evidence="3">histidine kinase</fullName>
        <ecNumber evidence="3">2.7.13.3</ecNumber>
    </recommendedName>
</protein>